<dbReference type="HAMAP" id="MF_01820">
    <property type="entry name" value="GTPase_RsgA"/>
    <property type="match status" value="1"/>
</dbReference>
<dbReference type="InterPro" id="IPR027417">
    <property type="entry name" value="P-loop_NTPase"/>
</dbReference>
<dbReference type="NCBIfam" id="NF008931">
    <property type="entry name" value="PRK12288.1"/>
    <property type="match status" value="1"/>
</dbReference>
<dbReference type="Gene3D" id="3.40.50.300">
    <property type="entry name" value="P-loop containing nucleotide triphosphate hydrolases"/>
    <property type="match status" value="1"/>
</dbReference>
<keyword evidence="3" id="KW-0694">RNA-binding</keyword>
<comment type="subunit">
    <text evidence="3">Monomer. Associates with 30S ribosomal subunit, binds 16S rRNA.</text>
</comment>
<dbReference type="GO" id="GO:0042274">
    <property type="term" value="P:ribosomal small subunit biogenesis"/>
    <property type="evidence" value="ECO:0007669"/>
    <property type="project" value="UniProtKB-UniRule"/>
</dbReference>
<proteinExistence type="inferred from homology"/>
<sequence length="345" mass="38168">MTKRKKLSKGQLRRIKANRSKKLQQTQTVIPDDDTLGPELQARVISRYGQHAEVETDDGVRLKAQLRRNIDSLVSGDNVILRCSTTDDGGVVEAVHPRRSQLTRPDYYDGVKVIAANIDHIFIVSSVVPAFSSQIIDRYLVAAEDTGIDASIVLNKTDLLDEAEMAQLDNALQPYRALGYPVILASAKAENGVDELANNMQAQVNILVGQSGVGKSSLVNALMPQADLLEGEVSENSGLGQHTTTTAKLLHLQGGGALIDSPGVREFGLWHMERERVTWCFKEFRDYLGACKFRDCKHNDDPGCAIVEALELGKIDPDRYQNYLRIIESMGEQKDSRHIKQTSID</sequence>
<dbReference type="InterPro" id="IPR004881">
    <property type="entry name" value="Ribosome_biogen_GTPase_RsgA"/>
</dbReference>
<evidence type="ECO:0000259" key="5">
    <source>
        <dbReference type="PROSITE" id="PS51721"/>
    </source>
</evidence>
<feature type="binding site" evidence="3">
    <location>
        <begin position="155"/>
        <end position="158"/>
    </location>
    <ligand>
        <name>GTP</name>
        <dbReference type="ChEBI" id="CHEBI:37565"/>
    </ligand>
</feature>
<dbReference type="InterPro" id="IPR030378">
    <property type="entry name" value="G_CP_dom"/>
</dbReference>
<feature type="binding site" evidence="3">
    <location>
        <position position="291"/>
    </location>
    <ligand>
        <name>Zn(2+)</name>
        <dbReference type="ChEBI" id="CHEBI:29105"/>
    </ligand>
</feature>
<dbReference type="GO" id="GO:0019843">
    <property type="term" value="F:rRNA binding"/>
    <property type="evidence" value="ECO:0007669"/>
    <property type="project" value="UniProtKB-KW"/>
</dbReference>
<comment type="similarity">
    <text evidence="3">Belongs to the TRAFAC class YlqF/YawG GTPase family. RsgA subfamily.</text>
</comment>
<feature type="domain" description="CP-type G" evidence="5">
    <location>
        <begin position="99"/>
        <end position="267"/>
    </location>
</feature>
<dbReference type="GO" id="GO:0005737">
    <property type="term" value="C:cytoplasm"/>
    <property type="evidence" value="ECO:0007669"/>
    <property type="project" value="UniProtKB-SubCell"/>
</dbReference>
<dbReference type="PANTHER" id="PTHR32120:SF11">
    <property type="entry name" value="SMALL RIBOSOMAL SUBUNIT BIOGENESIS GTPASE RSGA 1, MITOCHONDRIAL-RELATED"/>
    <property type="match status" value="1"/>
</dbReference>
<dbReference type="EMBL" id="BSPO01000002">
    <property type="protein sequence ID" value="GLS83317.1"/>
    <property type="molecule type" value="Genomic_DNA"/>
</dbReference>
<comment type="cofactor">
    <cofactor evidence="3">
        <name>Zn(2+)</name>
        <dbReference type="ChEBI" id="CHEBI:29105"/>
    </cofactor>
    <text evidence="3">Binds 1 zinc ion per subunit.</text>
</comment>
<accession>A0AA37TKS9</accession>
<dbReference type="GO" id="GO:0005525">
    <property type="term" value="F:GTP binding"/>
    <property type="evidence" value="ECO:0007669"/>
    <property type="project" value="UniProtKB-UniRule"/>
</dbReference>
<name>A0AA37TKS9_9GAMM</name>
<dbReference type="PROSITE" id="PS50936">
    <property type="entry name" value="ENGC_GTPASE"/>
    <property type="match status" value="1"/>
</dbReference>
<dbReference type="Proteomes" id="UP001157439">
    <property type="component" value="Unassembled WGS sequence"/>
</dbReference>
<comment type="function">
    <text evidence="3">One of several proteins that assist in the late maturation steps of the functional core of the 30S ribosomal subunit. Helps release RbfA from mature subunits. May play a role in the assembly of ribosomal proteins into the subunit. Circularly permuted GTPase that catalyzes slow GTP hydrolysis, GTPase activity is stimulated by the 30S ribosomal subunit.</text>
</comment>
<evidence type="ECO:0000256" key="1">
    <source>
        <dbReference type="ARBA" id="ARBA00022741"/>
    </source>
</evidence>
<keyword evidence="3" id="KW-0862">Zinc</keyword>
<dbReference type="AlphaFoldDB" id="A0AA37TKS9"/>
<feature type="binding site" evidence="3">
    <location>
        <position position="304"/>
    </location>
    <ligand>
        <name>Zn(2+)</name>
        <dbReference type="ChEBI" id="CHEBI:29105"/>
    </ligand>
</feature>
<dbReference type="Gene3D" id="1.10.40.50">
    <property type="entry name" value="Probable gtpase engc, domain 3"/>
    <property type="match status" value="1"/>
</dbReference>
<dbReference type="InterPro" id="IPR010914">
    <property type="entry name" value="RsgA_GTPase_dom"/>
</dbReference>
<keyword evidence="3" id="KW-0699">rRNA-binding</keyword>
<keyword evidence="3" id="KW-0690">Ribosome biogenesis</keyword>
<keyword evidence="1 3" id="KW-0547">Nucleotide-binding</keyword>
<dbReference type="Pfam" id="PF03193">
    <property type="entry name" value="RsgA_GTPase"/>
    <property type="match status" value="1"/>
</dbReference>
<dbReference type="PROSITE" id="PS51721">
    <property type="entry name" value="G_CP"/>
    <property type="match status" value="1"/>
</dbReference>
<evidence type="ECO:0000313" key="7">
    <source>
        <dbReference type="Proteomes" id="UP001157439"/>
    </source>
</evidence>
<feature type="binding site" evidence="3">
    <location>
        <position position="296"/>
    </location>
    <ligand>
        <name>Zn(2+)</name>
        <dbReference type="ChEBI" id="CHEBI:29105"/>
    </ligand>
</feature>
<dbReference type="NCBIfam" id="TIGR00157">
    <property type="entry name" value="ribosome small subunit-dependent GTPase A"/>
    <property type="match status" value="1"/>
</dbReference>
<dbReference type="Gene3D" id="2.40.50.140">
    <property type="entry name" value="Nucleic acid-binding proteins"/>
    <property type="match status" value="1"/>
</dbReference>
<keyword evidence="3" id="KW-0378">Hydrolase</keyword>
<feature type="domain" description="EngC GTPase" evidence="4">
    <location>
        <begin position="116"/>
        <end position="265"/>
    </location>
</feature>
<keyword evidence="3" id="KW-0963">Cytoplasm</keyword>
<comment type="caution">
    <text evidence="6">The sequence shown here is derived from an EMBL/GenBank/DDBJ whole genome shotgun (WGS) entry which is preliminary data.</text>
</comment>
<dbReference type="InterPro" id="IPR012340">
    <property type="entry name" value="NA-bd_OB-fold"/>
</dbReference>
<dbReference type="PANTHER" id="PTHR32120">
    <property type="entry name" value="SMALL RIBOSOMAL SUBUNIT BIOGENESIS GTPASE RSGA"/>
    <property type="match status" value="1"/>
</dbReference>
<reference evidence="6 7" key="1">
    <citation type="journal article" date="2014" name="Int. J. Syst. Evol. Microbiol.">
        <title>Complete genome sequence of Corynebacterium casei LMG S-19264T (=DSM 44701T), isolated from a smear-ripened cheese.</title>
        <authorList>
            <consortium name="US DOE Joint Genome Institute (JGI-PGF)"/>
            <person name="Walter F."/>
            <person name="Albersmeier A."/>
            <person name="Kalinowski J."/>
            <person name="Ruckert C."/>
        </authorList>
    </citation>
    <scope>NUCLEOTIDE SEQUENCE [LARGE SCALE GENOMIC DNA]</scope>
    <source>
        <strain evidence="6 7">NBRC 112785</strain>
    </source>
</reference>
<dbReference type="CDD" id="cd01854">
    <property type="entry name" value="YjeQ_EngC"/>
    <property type="match status" value="1"/>
</dbReference>
<evidence type="ECO:0000313" key="6">
    <source>
        <dbReference type="EMBL" id="GLS83317.1"/>
    </source>
</evidence>
<dbReference type="RefSeq" id="WP_095497125.1">
    <property type="nucleotide sequence ID" value="NZ_BSPO01000002.1"/>
</dbReference>
<keyword evidence="2 3" id="KW-0342">GTP-binding</keyword>
<gene>
    <name evidence="3 6" type="primary">rsgA</name>
    <name evidence="6" type="ORF">GCM10007894_12940</name>
</gene>
<protein>
    <recommendedName>
        <fullName evidence="3">Small ribosomal subunit biogenesis GTPase RsgA</fullName>
        <ecNumber evidence="3">3.6.1.-</ecNumber>
    </recommendedName>
</protein>
<organism evidence="6 7">
    <name type="scientific">Paraferrimonas haliotis</name>
    <dbReference type="NCBI Taxonomy" id="2013866"/>
    <lineage>
        <taxon>Bacteria</taxon>
        <taxon>Pseudomonadati</taxon>
        <taxon>Pseudomonadota</taxon>
        <taxon>Gammaproteobacteria</taxon>
        <taxon>Alteromonadales</taxon>
        <taxon>Ferrimonadaceae</taxon>
        <taxon>Paraferrimonas</taxon>
    </lineage>
</organism>
<comment type="subcellular location">
    <subcellularLocation>
        <location evidence="3">Cytoplasm</location>
    </subcellularLocation>
</comment>
<keyword evidence="7" id="KW-1185">Reference proteome</keyword>
<dbReference type="GO" id="GO:0003924">
    <property type="term" value="F:GTPase activity"/>
    <property type="evidence" value="ECO:0007669"/>
    <property type="project" value="UniProtKB-UniRule"/>
</dbReference>
<dbReference type="EC" id="3.6.1.-" evidence="3"/>
<feature type="binding site" evidence="3">
    <location>
        <begin position="209"/>
        <end position="217"/>
    </location>
    <ligand>
        <name>GTP</name>
        <dbReference type="ChEBI" id="CHEBI:37565"/>
    </ligand>
</feature>
<evidence type="ECO:0000256" key="3">
    <source>
        <dbReference type="HAMAP-Rule" id="MF_01820"/>
    </source>
</evidence>
<dbReference type="GO" id="GO:0046872">
    <property type="term" value="F:metal ion binding"/>
    <property type="evidence" value="ECO:0007669"/>
    <property type="project" value="UniProtKB-KW"/>
</dbReference>
<keyword evidence="3" id="KW-0479">Metal-binding</keyword>
<evidence type="ECO:0000256" key="2">
    <source>
        <dbReference type="ARBA" id="ARBA00023134"/>
    </source>
</evidence>
<feature type="binding site" evidence="3">
    <location>
        <position position="298"/>
    </location>
    <ligand>
        <name>Zn(2+)</name>
        <dbReference type="ChEBI" id="CHEBI:29105"/>
    </ligand>
</feature>
<dbReference type="SUPFAM" id="SSF52540">
    <property type="entry name" value="P-loop containing nucleoside triphosphate hydrolases"/>
    <property type="match status" value="1"/>
</dbReference>
<evidence type="ECO:0000259" key="4">
    <source>
        <dbReference type="PROSITE" id="PS50936"/>
    </source>
</evidence>